<reference evidence="2 3" key="1">
    <citation type="submission" date="2014-06" db="EMBL/GenBank/DDBJ databases">
        <authorList>
            <person name="Swart Estienne"/>
        </authorList>
    </citation>
    <scope>NUCLEOTIDE SEQUENCE [LARGE SCALE GENOMIC DNA]</scope>
    <source>
        <strain evidence="2 3">130c</strain>
    </source>
</reference>
<evidence type="ECO:0000313" key="3">
    <source>
        <dbReference type="Proteomes" id="UP000039865"/>
    </source>
</evidence>
<evidence type="ECO:0000256" key="1">
    <source>
        <dbReference type="SAM" id="Phobius"/>
    </source>
</evidence>
<keyword evidence="1" id="KW-0472">Membrane</keyword>
<dbReference type="AlphaFoldDB" id="A0A077ZPG7"/>
<proteinExistence type="predicted"/>
<gene>
    <name evidence="2" type="primary">Contig11151.g11913</name>
    <name evidence="2" type="ORF">STYLEM_812</name>
</gene>
<keyword evidence="3" id="KW-1185">Reference proteome</keyword>
<keyword evidence="1" id="KW-0812">Transmembrane</keyword>
<sequence>MRLQIQIRVKQIKDLFNLLQMNPFLMIKILLQKILKEIAPWLKMYHFFLKKNKSKFPQQQTRTIKSIKIKMQTIYMKVMEIFLILFYSHGYLLQSKLEELYVFFVAALQQGLRKNTSIKMVEQAKNMNAVTALTAPLDTKKNILNQMKPQNEGQQENKKMIKIKQFRVPKVIKQWSQARSIKEIIAIIFS</sequence>
<name>A0A077ZPG7_STYLE</name>
<accession>A0A077ZPG7</accession>
<dbReference type="InParanoid" id="A0A077ZPG7"/>
<dbReference type="EMBL" id="CCKQ01000765">
    <property type="protein sequence ID" value="CDW71862.1"/>
    <property type="molecule type" value="Genomic_DNA"/>
</dbReference>
<protein>
    <recommendedName>
        <fullName evidence="4">Transmembrane protein</fullName>
    </recommendedName>
</protein>
<organism evidence="2 3">
    <name type="scientific">Stylonychia lemnae</name>
    <name type="common">Ciliate</name>
    <dbReference type="NCBI Taxonomy" id="5949"/>
    <lineage>
        <taxon>Eukaryota</taxon>
        <taxon>Sar</taxon>
        <taxon>Alveolata</taxon>
        <taxon>Ciliophora</taxon>
        <taxon>Intramacronucleata</taxon>
        <taxon>Spirotrichea</taxon>
        <taxon>Stichotrichia</taxon>
        <taxon>Sporadotrichida</taxon>
        <taxon>Oxytrichidae</taxon>
        <taxon>Stylonychinae</taxon>
        <taxon>Stylonychia</taxon>
    </lineage>
</organism>
<keyword evidence="1" id="KW-1133">Transmembrane helix</keyword>
<feature type="transmembrane region" description="Helical" evidence="1">
    <location>
        <begin position="74"/>
        <end position="93"/>
    </location>
</feature>
<evidence type="ECO:0008006" key="4">
    <source>
        <dbReference type="Google" id="ProtNLM"/>
    </source>
</evidence>
<evidence type="ECO:0000313" key="2">
    <source>
        <dbReference type="EMBL" id="CDW71862.1"/>
    </source>
</evidence>
<dbReference type="Proteomes" id="UP000039865">
    <property type="component" value="Unassembled WGS sequence"/>
</dbReference>